<organism evidence="2 3">
    <name type="scientific">Spelaeicoccus albus</name>
    <dbReference type="NCBI Taxonomy" id="1280376"/>
    <lineage>
        <taxon>Bacteria</taxon>
        <taxon>Bacillati</taxon>
        <taxon>Actinomycetota</taxon>
        <taxon>Actinomycetes</taxon>
        <taxon>Micrococcales</taxon>
        <taxon>Brevibacteriaceae</taxon>
        <taxon>Spelaeicoccus</taxon>
    </lineage>
</organism>
<proteinExistence type="predicted"/>
<protein>
    <recommendedName>
        <fullName evidence="1">Polymerase nucleotidyl transferase domain-containing protein</fullName>
    </recommendedName>
</protein>
<evidence type="ECO:0000259" key="1">
    <source>
        <dbReference type="Pfam" id="PF01909"/>
    </source>
</evidence>
<name>A0A7Z0D2B5_9MICO</name>
<gene>
    <name evidence="2" type="ORF">BJY26_001880</name>
</gene>
<comment type="caution">
    <text evidence="2">The sequence shown here is derived from an EMBL/GenBank/DDBJ whole genome shotgun (WGS) entry which is preliminary data.</text>
</comment>
<dbReference type="Proteomes" id="UP000539111">
    <property type="component" value="Unassembled WGS sequence"/>
</dbReference>
<accession>A0A7Z0D2B5</accession>
<evidence type="ECO:0000313" key="3">
    <source>
        <dbReference type="Proteomes" id="UP000539111"/>
    </source>
</evidence>
<dbReference type="EMBL" id="JACBZP010000001">
    <property type="protein sequence ID" value="NYI67574.1"/>
    <property type="molecule type" value="Genomic_DNA"/>
</dbReference>
<reference evidence="2 3" key="1">
    <citation type="submission" date="2020-07" db="EMBL/GenBank/DDBJ databases">
        <title>Sequencing the genomes of 1000 actinobacteria strains.</title>
        <authorList>
            <person name="Klenk H.-P."/>
        </authorList>
    </citation>
    <scope>NUCLEOTIDE SEQUENCE [LARGE SCALE GENOMIC DNA]</scope>
    <source>
        <strain evidence="2 3">DSM 26341</strain>
    </source>
</reference>
<feature type="domain" description="Polymerase nucleotidyl transferase" evidence="1">
    <location>
        <begin position="10"/>
        <end position="51"/>
    </location>
</feature>
<dbReference type="InterPro" id="IPR002934">
    <property type="entry name" value="Polymerase_NTP_transf_dom"/>
</dbReference>
<dbReference type="InterPro" id="IPR043519">
    <property type="entry name" value="NT_sf"/>
</dbReference>
<dbReference type="Pfam" id="PF01909">
    <property type="entry name" value="NTP_transf_2"/>
    <property type="match status" value="1"/>
</dbReference>
<dbReference type="RefSeq" id="WP_179427631.1">
    <property type="nucleotide sequence ID" value="NZ_JACBZP010000001.1"/>
</dbReference>
<dbReference type="GO" id="GO:0016779">
    <property type="term" value="F:nucleotidyltransferase activity"/>
    <property type="evidence" value="ECO:0007669"/>
    <property type="project" value="InterPro"/>
</dbReference>
<keyword evidence="3" id="KW-1185">Reference proteome</keyword>
<dbReference type="AlphaFoldDB" id="A0A7Z0D2B5"/>
<dbReference type="Gene3D" id="3.30.460.10">
    <property type="entry name" value="Beta Polymerase, domain 2"/>
    <property type="match status" value="1"/>
</dbReference>
<evidence type="ECO:0000313" key="2">
    <source>
        <dbReference type="EMBL" id="NYI67574.1"/>
    </source>
</evidence>
<dbReference type="SUPFAM" id="SSF81301">
    <property type="entry name" value="Nucleotidyltransferase"/>
    <property type="match status" value="1"/>
</dbReference>
<sequence>MDDGLADSARRYVETRHPGAIGSLLGGSTALGLATPSSDLDIVVLYPDGGPNYVETSSHEGKLVEAFIHTSASISWWNEREAAACRPILANLCARSMVLSGEQCAIPVQRAAKKLLAGGPPPLTSTERDDRRYALSAALDDLAGTSNPAERFAVRFQVFRSACELLLRLNRRWLGNGKWLVRHLESVDDQIACDLLKWAGESGNAHELRTLAHAVLDRVGGYLQEGHVRGPKPD</sequence>